<comment type="function">
    <text evidence="4">Together with LptE, is involved in the assembly of lipopolysaccharide (LPS) at the surface of the outer membrane.</text>
</comment>
<evidence type="ECO:0000259" key="6">
    <source>
        <dbReference type="Pfam" id="PF04453"/>
    </source>
</evidence>
<sequence length="757" mass="86931" precursor="true">MLLRFITPLMLLSFTGNALAALQNQNVQQNMTCAAAQTQENVIGAVQLQQTEAGTIGVESRKAEIFANDKAFFTGNVIIQRNGQWLSTSKATIDQQKGEIFASDGMTFSDGYLNVTGDSLFLDLNEDKAELYNSDYRLQNHNARGHAELLSLSRQEVLLQDSSFTTCPGDSPAWQLRAERIEINETSDFGEAWHARFELFDVPVLYLPYFNFPLSDARKTGLLYPTFDSSSNSGFEVEVPYYFNIAPNMDATIAPVYMSERGTMLKGEYRYLFEQNAGQFNLEYLGNDDTRIENKKRYLWHVQHAAQINQDLSFYLNATEISDDNYLNDFGSDFAGRADTHLYRVAQLDYDNENWTAQLRTEDYELIGDYRSPYRTLPQLSVDYNTNNFSGFSARFYNELTYFQNQDRSREYATRAHIEPSVKYRYEKPAFDTEAELSYLYTRYWQESPDNTISEEVTRTLPRARVRARMHLERAVEIGNDEYRQTLSPQIQYLYVPYENQQNIGIYDTSLLQDDYHGLFRSRRFSGLDRIAEANQITYGVSSSLFTQNEREVLRASIGQIYNIDESRTQLFAANEETTTSSNSEWVADINWAVDENWSLRSSIQYDTELNSTRKSQTAVEFRKDDSNLVQVSHRTATNILNNDIEQVGTQAVWSASSRWQVAANVFYDLTHDRLNDAMVGVQYSSCCWALRVSAYRRINRDLEPAFSAPQINGDTQFDNGISIQFIISGLASDNSGLINMLEKSTYGYRRPFYLSN</sequence>
<dbReference type="InterPro" id="IPR050218">
    <property type="entry name" value="LptD"/>
</dbReference>
<feature type="domain" description="Organic solvent tolerance-like N-terminal" evidence="5">
    <location>
        <begin position="58"/>
        <end position="188"/>
    </location>
</feature>
<evidence type="ECO:0000256" key="2">
    <source>
        <dbReference type="ARBA" id="ARBA00023136"/>
    </source>
</evidence>
<comment type="caution">
    <text evidence="7">The sequence shown here is derived from an EMBL/GenBank/DDBJ whole genome shotgun (WGS) entry which is preliminary data.</text>
</comment>
<evidence type="ECO:0000313" key="7">
    <source>
        <dbReference type="EMBL" id="RUO68312.1"/>
    </source>
</evidence>
<dbReference type="Proteomes" id="UP000288058">
    <property type="component" value="Unassembled WGS sequence"/>
</dbReference>
<dbReference type="AlphaFoldDB" id="A0A432YY55"/>
<comment type="subunit">
    <text evidence="4">Component of the lipopolysaccharide transport and assembly complex. Interacts with LptE and LptA.</text>
</comment>
<protein>
    <recommendedName>
        <fullName evidence="4">LPS-assembly protein LptD</fullName>
    </recommendedName>
</protein>
<keyword evidence="3 4" id="KW-0998">Cell outer membrane</keyword>
<dbReference type="GO" id="GO:0009279">
    <property type="term" value="C:cell outer membrane"/>
    <property type="evidence" value="ECO:0007669"/>
    <property type="project" value="UniProtKB-SubCell"/>
</dbReference>
<gene>
    <name evidence="4" type="primary">lptD</name>
    <name evidence="7" type="ORF">CWI78_08810</name>
</gene>
<dbReference type="EMBL" id="PIQC01000006">
    <property type="protein sequence ID" value="RUO68312.1"/>
    <property type="molecule type" value="Genomic_DNA"/>
</dbReference>
<feature type="domain" description="LptD C-terminal" evidence="6">
    <location>
        <begin position="295"/>
        <end position="660"/>
    </location>
</feature>
<keyword evidence="1 4" id="KW-0732">Signal</keyword>
<evidence type="ECO:0000256" key="1">
    <source>
        <dbReference type="ARBA" id="ARBA00022729"/>
    </source>
</evidence>
<dbReference type="InterPro" id="IPR005653">
    <property type="entry name" value="OstA-like_N"/>
</dbReference>
<dbReference type="OrthoDB" id="9760225at2"/>
<dbReference type="PANTHER" id="PTHR30189">
    <property type="entry name" value="LPS-ASSEMBLY PROTEIN"/>
    <property type="match status" value="1"/>
</dbReference>
<evidence type="ECO:0000313" key="8">
    <source>
        <dbReference type="Proteomes" id="UP000288058"/>
    </source>
</evidence>
<dbReference type="Gene3D" id="2.60.450.10">
    <property type="entry name" value="Lipopolysaccharide (LPS) transport protein A like domain"/>
    <property type="match status" value="1"/>
</dbReference>
<keyword evidence="2 4" id="KW-0472">Membrane</keyword>
<dbReference type="RefSeq" id="WP_126782277.1">
    <property type="nucleotide sequence ID" value="NZ_PIQC01000006.1"/>
</dbReference>
<feature type="signal peptide" evidence="4">
    <location>
        <begin position="1"/>
        <end position="20"/>
    </location>
</feature>
<comment type="similarity">
    <text evidence="4">Belongs to the LptD family.</text>
</comment>
<dbReference type="Pfam" id="PF04453">
    <property type="entry name" value="LptD"/>
    <property type="match status" value="1"/>
</dbReference>
<dbReference type="PANTHER" id="PTHR30189:SF1">
    <property type="entry name" value="LPS-ASSEMBLY PROTEIN LPTD"/>
    <property type="match status" value="1"/>
</dbReference>
<organism evidence="7 8">
    <name type="scientific">Idiomarina ramblicola</name>
    <dbReference type="NCBI Taxonomy" id="263724"/>
    <lineage>
        <taxon>Bacteria</taxon>
        <taxon>Pseudomonadati</taxon>
        <taxon>Pseudomonadota</taxon>
        <taxon>Gammaproteobacteria</taxon>
        <taxon>Alteromonadales</taxon>
        <taxon>Idiomarinaceae</taxon>
        <taxon>Idiomarina</taxon>
    </lineage>
</organism>
<dbReference type="HAMAP" id="MF_01411">
    <property type="entry name" value="LPS_assembly_LptD"/>
    <property type="match status" value="1"/>
</dbReference>
<dbReference type="GO" id="GO:0043165">
    <property type="term" value="P:Gram-negative-bacterium-type cell outer membrane assembly"/>
    <property type="evidence" value="ECO:0007669"/>
    <property type="project" value="UniProtKB-UniRule"/>
</dbReference>
<reference evidence="8" key="1">
    <citation type="journal article" date="2018" name="Front. Microbiol.">
        <title>Genome-Based Analysis Reveals the Taxonomy and Diversity of the Family Idiomarinaceae.</title>
        <authorList>
            <person name="Liu Y."/>
            <person name="Lai Q."/>
            <person name="Shao Z."/>
        </authorList>
    </citation>
    <scope>NUCLEOTIDE SEQUENCE [LARGE SCALE GENOMIC DNA]</scope>
    <source>
        <strain evidence="8">R22</strain>
    </source>
</reference>
<evidence type="ECO:0000256" key="4">
    <source>
        <dbReference type="HAMAP-Rule" id="MF_01411"/>
    </source>
</evidence>
<keyword evidence="8" id="KW-1185">Reference proteome</keyword>
<dbReference type="InterPro" id="IPR007543">
    <property type="entry name" value="LptD_C"/>
</dbReference>
<comment type="caution">
    <text evidence="4">Lacks conserved residue(s) required for the propagation of feature annotation.</text>
</comment>
<accession>A0A432YY55</accession>
<dbReference type="GO" id="GO:1990351">
    <property type="term" value="C:transporter complex"/>
    <property type="evidence" value="ECO:0007669"/>
    <property type="project" value="TreeGrafter"/>
</dbReference>
<proteinExistence type="inferred from homology"/>
<feature type="chain" id="PRO_5019597422" description="LPS-assembly protein LptD" evidence="4">
    <location>
        <begin position="21"/>
        <end position="757"/>
    </location>
</feature>
<evidence type="ECO:0000259" key="5">
    <source>
        <dbReference type="Pfam" id="PF03968"/>
    </source>
</evidence>
<evidence type="ECO:0000256" key="3">
    <source>
        <dbReference type="ARBA" id="ARBA00023237"/>
    </source>
</evidence>
<comment type="subcellular location">
    <subcellularLocation>
        <location evidence="4">Cell outer membrane</location>
    </subcellularLocation>
</comment>
<dbReference type="GO" id="GO:0015920">
    <property type="term" value="P:lipopolysaccharide transport"/>
    <property type="evidence" value="ECO:0007669"/>
    <property type="project" value="InterPro"/>
</dbReference>
<dbReference type="InterPro" id="IPR020889">
    <property type="entry name" value="LipoPS_assembly_LptD"/>
</dbReference>
<dbReference type="Pfam" id="PF03968">
    <property type="entry name" value="LptD_N"/>
    <property type="match status" value="1"/>
</dbReference>
<name>A0A432YY55_9GAMM</name>